<proteinExistence type="predicted"/>
<comment type="caution">
    <text evidence="1">The sequence shown here is derived from an EMBL/GenBank/DDBJ whole genome shotgun (WGS) entry which is preliminary data.</text>
</comment>
<accession>A0A0K9PA24</accession>
<dbReference type="Proteomes" id="UP000036987">
    <property type="component" value="Unassembled WGS sequence"/>
</dbReference>
<reference evidence="2" key="1">
    <citation type="journal article" date="2016" name="Nature">
        <title>The genome of the seagrass Zostera marina reveals angiosperm adaptation to the sea.</title>
        <authorList>
            <person name="Olsen J.L."/>
            <person name="Rouze P."/>
            <person name="Verhelst B."/>
            <person name="Lin Y.-C."/>
            <person name="Bayer T."/>
            <person name="Collen J."/>
            <person name="Dattolo E."/>
            <person name="De Paoli E."/>
            <person name="Dittami S."/>
            <person name="Maumus F."/>
            <person name="Michel G."/>
            <person name="Kersting A."/>
            <person name="Lauritano C."/>
            <person name="Lohaus R."/>
            <person name="Toepel M."/>
            <person name="Tonon T."/>
            <person name="Vanneste K."/>
            <person name="Amirebrahimi M."/>
            <person name="Brakel J."/>
            <person name="Bostroem C."/>
            <person name="Chovatia M."/>
            <person name="Grimwood J."/>
            <person name="Jenkins J.W."/>
            <person name="Jueterbock A."/>
            <person name="Mraz A."/>
            <person name="Stam W.T."/>
            <person name="Tice H."/>
            <person name="Bornberg-Bauer E."/>
            <person name="Green P.J."/>
            <person name="Pearson G.A."/>
            <person name="Procaccini G."/>
            <person name="Duarte C.M."/>
            <person name="Schmutz J."/>
            <person name="Reusch T.B.H."/>
            <person name="Van de Peer Y."/>
        </authorList>
    </citation>
    <scope>NUCLEOTIDE SEQUENCE [LARGE SCALE GENOMIC DNA]</scope>
    <source>
        <strain evidence="2">cv. Finnish</strain>
    </source>
</reference>
<evidence type="ECO:0000313" key="2">
    <source>
        <dbReference type="Proteomes" id="UP000036987"/>
    </source>
</evidence>
<dbReference type="AlphaFoldDB" id="A0A0K9PA24"/>
<evidence type="ECO:0000313" key="1">
    <source>
        <dbReference type="EMBL" id="KMZ65035.1"/>
    </source>
</evidence>
<dbReference type="EMBL" id="LFYR01001077">
    <property type="protein sequence ID" value="KMZ65035.1"/>
    <property type="molecule type" value="Genomic_DNA"/>
</dbReference>
<keyword evidence="2" id="KW-1185">Reference proteome</keyword>
<name>A0A0K9PA24_ZOSMR</name>
<sequence length="79" mass="8992">MLPGGLLNSTRSFLRCSPSRYDLYGMRPGHVSRFHICLPYGTSIRTASVSNSSMHPGDIWNSARSIFHCLSGRYHPYWM</sequence>
<gene>
    <name evidence="1" type="ORF">ZOSMA_33G00660</name>
</gene>
<organism evidence="1 2">
    <name type="scientific">Zostera marina</name>
    <name type="common">Eelgrass</name>
    <dbReference type="NCBI Taxonomy" id="29655"/>
    <lineage>
        <taxon>Eukaryota</taxon>
        <taxon>Viridiplantae</taxon>
        <taxon>Streptophyta</taxon>
        <taxon>Embryophyta</taxon>
        <taxon>Tracheophyta</taxon>
        <taxon>Spermatophyta</taxon>
        <taxon>Magnoliopsida</taxon>
        <taxon>Liliopsida</taxon>
        <taxon>Zosteraceae</taxon>
        <taxon>Zostera</taxon>
    </lineage>
</organism>
<protein>
    <submittedName>
        <fullName evidence="1">Uncharacterized protein</fullName>
    </submittedName>
</protein>